<dbReference type="Gene3D" id="1.20.120.660">
    <property type="entry name" value="IL-4 antagonist (De novo design) like domain"/>
    <property type="match status" value="1"/>
</dbReference>
<protein>
    <recommendedName>
        <fullName evidence="2">CHAT domain-containing protein</fullName>
    </recommendedName>
</protein>
<dbReference type="InterPro" id="IPR024983">
    <property type="entry name" value="CHAT_dom"/>
</dbReference>
<dbReference type="InterPro" id="IPR011990">
    <property type="entry name" value="TPR-like_helical_dom_sf"/>
</dbReference>
<dbReference type="SUPFAM" id="SSF48452">
    <property type="entry name" value="TPR-like"/>
    <property type="match status" value="2"/>
</dbReference>
<keyword evidence="4" id="KW-1185">Reference proteome</keyword>
<sequence length="1398" mass="156995">MESASIYENPPKDDSGAEAGVPNRRVIITNIKATNVATGLKQMPAGFYVSVSIGNDHWKTTNKPACPISGVTEWNDVIDLPSNLSAEVKIRIYASFELGYTLGQGELLRKVSITVGELLEHSRSSRPIPLSAREAEVVSLCSSLEVTVEARLPSNEVVLCRPAVARADPGLHEELFLAHVTDIGFNHLHRYYNNHVEFDLDRAIKVFKRVVDRCPPDHPGRSAALSNLAMAKFTSCLAREAYWDLEEAIALYREALSLRPPRHLGHPCAVINLSIALLCRSRGRRHIVLEDADEAEELLRGGLDVCPAESHAYRAVRVVMAFICHSRGDNRPVPRVSPRASSRSGQLPSFLYELVRLVGECQMRDDPRLLNDVIGRLLAAENHVAVEGREWPVLQINLIMALAMGFERQGQVQDLDESIQRGRAVSLSCPNDSRILNNLGGALIDRFKLRGDGKDLDEAIQHLRLALQLMPEDRSSSLNNLAAALFMRFKQRGDGEDLDGAIRHNQLALQLRPEGHPHRSSSLRNLASVLLKRFEQRGDGEDLDEAIKHHRAALQLTPEGHPDRSSSLNDLACALSTRFEQRGDWKDLEETIQHHQLALQLRSEGHPDRSSSLNNVATALWTRFGRRGDGKDVDEAIQHFRAALQLVPGGHPERSSLLNNLASALLTRFHQRGDGKDLDESIQHFCAALQLTPEWHPHRSPSLDGLASALWARFKQRCDERDLDEAIQHHWGALQLMPDGHALRPNSLNNLANTLSTRFKQRGDERNLDEAIQHHRVVPQLMPVGHPGRLSSLNNLANTLTARFEQRGERKDVDEAIQLISMVTEQSPAHPIHLYAHVNFAKIHLALWRSQHTTQDLDHAMDHYRVAAKCAPAGLLRRLRFSLQWVRYAEEHKHTSALDAYAQSLQLLDSHISSTSSVSSRHQARKDFPSDLSVNAASCALRQGDVCRAVELLEQGRALHWTQIARFRTSLDNLHSRDPRAEELVKQFRDVSDRLNRSAHMSFDDGRSIPTDEAKAYHYRDLVEEWNKVVEEIRTFEGFSRFLLPPLFADLREAASEGPVIILIASEFSCDAIIVLHRRSPVHLRLQITWEEIRDLVVNHLRNIYHLPGEYDTFENVMGKLWRKVIHPVVRELKRFARKDSRIWWCPTSLFTALPLHCAGEYERGSGSQVLSKLFVSSYTPSLVALSKARTYPMTTSDIKFAAIGQAKPSFASWTPLKYVDREVKEIGKLLPKPPVLFTKVTSSESTQEQVLCTLQDHQWFHLSCHGKQDLEEPFKSHLAMLDGPLSLLDIINADISGHEFAFLSACETAMGDPCAPDEVIHLAAGLQFMGVKSVIGTLWSVGDEVAYQLVSAFYEELCKDGTMDCTMAARALHRAVTTIPEEKVPLQERAMFVHIGI</sequence>
<evidence type="ECO:0000256" key="1">
    <source>
        <dbReference type="SAM" id="MobiDB-lite"/>
    </source>
</evidence>
<accession>A0A0C9VZY1</accession>
<feature type="domain" description="CHAT" evidence="2">
    <location>
        <begin position="1118"/>
        <end position="1384"/>
    </location>
</feature>
<dbReference type="Pfam" id="PF12770">
    <property type="entry name" value="CHAT"/>
    <property type="match status" value="1"/>
</dbReference>
<gene>
    <name evidence="3" type="ORF">HYDPIDRAFT_28924</name>
</gene>
<evidence type="ECO:0000313" key="4">
    <source>
        <dbReference type="Proteomes" id="UP000053820"/>
    </source>
</evidence>
<dbReference type="Gene3D" id="1.25.40.10">
    <property type="entry name" value="Tetratricopeptide repeat domain"/>
    <property type="match status" value="4"/>
</dbReference>
<dbReference type="EMBL" id="KN839848">
    <property type="protein sequence ID" value="KIJ64030.1"/>
    <property type="molecule type" value="Genomic_DNA"/>
</dbReference>
<evidence type="ECO:0000313" key="3">
    <source>
        <dbReference type="EMBL" id="KIJ64030.1"/>
    </source>
</evidence>
<dbReference type="PANTHER" id="PTHR19959:SF119">
    <property type="entry name" value="FUNGAL LIPASE-LIKE DOMAIN-CONTAINING PROTEIN"/>
    <property type="match status" value="1"/>
</dbReference>
<dbReference type="HOGENOM" id="CLU_001305_0_1_1"/>
<dbReference type="OrthoDB" id="2675092at2759"/>
<organism evidence="3 4">
    <name type="scientific">Hydnomerulius pinastri MD-312</name>
    <dbReference type="NCBI Taxonomy" id="994086"/>
    <lineage>
        <taxon>Eukaryota</taxon>
        <taxon>Fungi</taxon>
        <taxon>Dikarya</taxon>
        <taxon>Basidiomycota</taxon>
        <taxon>Agaricomycotina</taxon>
        <taxon>Agaricomycetes</taxon>
        <taxon>Agaricomycetidae</taxon>
        <taxon>Boletales</taxon>
        <taxon>Boletales incertae sedis</taxon>
        <taxon>Leucogyrophana</taxon>
    </lineage>
</organism>
<dbReference type="Pfam" id="PF13374">
    <property type="entry name" value="TPR_10"/>
    <property type="match status" value="1"/>
</dbReference>
<feature type="region of interest" description="Disordered" evidence="1">
    <location>
        <begin position="1"/>
        <end position="20"/>
    </location>
</feature>
<evidence type="ECO:0000259" key="2">
    <source>
        <dbReference type="Pfam" id="PF12770"/>
    </source>
</evidence>
<name>A0A0C9VZY1_9AGAM</name>
<dbReference type="Proteomes" id="UP000053820">
    <property type="component" value="Unassembled WGS sequence"/>
</dbReference>
<proteinExistence type="predicted"/>
<reference evidence="3 4" key="1">
    <citation type="submission" date="2014-04" db="EMBL/GenBank/DDBJ databases">
        <title>Evolutionary Origins and Diversification of the Mycorrhizal Mutualists.</title>
        <authorList>
            <consortium name="DOE Joint Genome Institute"/>
            <consortium name="Mycorrhizal Genomics Consortium"/>
            <person name="Kohler A."/>
            <person name="Kuo A."/>
            <person name="Nagy L.G."/>
            <person name="Floudas D."/>
            <person name="Copeland A."/>
            <person name="Barry K.W."/>
            <person name="Cichocki N."/>
            <person name="Veneault-Fourrey C."/>
            <person name="LaButti K."/>
            <person name="Lindquist E.A."/>
            <person name="Lipzen A."/>
            <person name="Lundell T."/>
            <person name="Morin E."/>
            <person name="Murat C."/>
            <person name="Riley R."/>
            <person name="Ohm R."/>
            <person name="Sun H."/>
            <person name="Tunlid A."/>
            <person name="Henrissat B."/>
            <person name="Grigoriev I.V."/>
            <person name="Hibbett D.S."/>
            <person name="Martin F."/>
        </authorList>
    </citation>
    <scope>NUCLEOTIDE SEQUENCE [LARGE SCALE GENOMIC DNA]</scope>
    <source>
        <strain evidence="3 4">MD-312</strain>
    </source>
</reference>
<dbReference type="PANTHER" id="PTHR19959">
    <property type="entry name" value="KINESIN LIGHT CHAIN"/>
    <property type="match status" value="1"/>
</dbReference>